<dbReference type="Gene3D" id="3.20.20.70">
    <property type="entry name" value="Aldolase class I"/>
    <property type="match status" value="1"/>
</dbReference>
<protein>
    <recommendedName>
        <fullName evidence="5 11">Transaldolase</fullName>
        <ecNumber evidence="5 11">2.2.1.2</ecNumber>
    </recommendedName>
</protein>
<comment type="caution">
    <text evidence="12">The sequence shown here is derived from an EMBL/GenBank/DDBJ whole genome shotgun (WGS) entry which is preliminary data.</text>
</comment>
<evidence type="ECO:0000256" key="2">
    <source>
        <dbReference type="ARBA" id="ARBA00004496"/>
    </source>
</evidence>
<evidence type="ECO:0000256" key="9">
    <source>
        <dbReference type="ARBA" id="ARBA00023270"/>
    </source>
</evidence>
<comment type="subcellular location">
    <subcellularLocation>
        <location evidence="2 11">Cytoplasm</location>
    </subcellularLocation>
</comment>
<dbReference type="PROSITE" id="PS01054">
    <property type="entry name" value="TRANSALDOLASE_1"/>
    <property type="match status" value="1"/>
</dbReference>
<comment type="similarity">
    <text evidence="4 11">Belongs to the transaldolase family. Type 2 subfamily.</text>
</comment>
<comment type="pathway">
    <text evidence="3 11">Carbohydrate degradation; pentose phosphate pathway; D-glyceraldehyde 3-phosphate and beta-D-fructose 6-phosphate from D-ribose 5-phosphate and D-xylulose 5-phosphate (non-oxidative stage): step 2/3.</text>
</comment>
<evidence type="ECO:0000256" key="6">
    <source>
        <dbReference type="ARBA" id="ARBA00022490"/>
    </source>
</evidence>
<dbReference type="EMBL" id="JACHBL010000001">
    <property type="protein sequence ID" value="MBB5597858.1"/>
    <property type="molecule type" value="Genomic_DNA"/>
</dbReference>
<dbReference type="InterPro" id="IPR001585">
    <property type="entry name" value="TAL/FSA"/>
</dbReference>
<dbReference type="UniPathway" id="UPA00115">
    <property type="reaction ID" value="UER00414"/>
</dbReference>
<dbReference type="HAMAP" id="MF_00493">
    <property type="entry name" value="Transaldolase_2"/>
    <property type="match status" value="1"/>
</dbReference>
<evidence type="ECO:0000256" key="8">
    <source>
        <dbReference type="ARBA" id="ARBA00023126"/>
    </source>
</evidence>
<dbReference type="CDD" id="cd00955">
    <property type="entry name" value="Transaldolase_like"/>
    <property type="match status" value="1"/>
</dbReference>
<dbReference type="GO" id="GO:0005737">
    <property type="term" value="C:cytoplasm"/>
    <property type="evidence" value="ECO:0007669"/>
    <property type="project" value="UniProtKB-SubCell"/>
</dbReference>
<dbReference type="InterPro" id="IPR013785">
    <property type="entry name" value="Aldolase_TIM"/>
</dbReference>
<keyword evidence="13" id="KW-1185">Reference proteome</keyword>
<dbReference type="GO" id="GO:0004801">
    <property type="term" value="F:transaldolase activity"/>
    <property type="evidence" value="ECO:0007669"/>
    <property type="project" value="UniProtKB-UniRule"/>
</dbReference>
<dbReference type="PANTHER" id="PTHR10683:SF31">
    <property type="entry name" value="TRANSALDOLASE"/>
    <property type="match status" value="1"/>
</dbReference>
<evidence type="ECO:0000256" key="4">
    <source>
        <dbReference type="ARBA" id="ARBA00008426"/>
    </source>
</evidence>
<dbReference type="Pfam" id="PF00923">
    <property type="entry name" value="TAL_FSA"/>
    <property type="match status" value="1"/>
</dbReference>
<evidence type="ECO:0000313" key="12">
    <source>
        <dbReference type="EMBL" id="MBB5597858.1"/>
    </source>
</evidence>
<evidence type="ECO:0000256" key="5">
    <source>
        <dbReference type="ARBA" id="ARBA00013151"/>
    </source>
</evidence>
<name>A0A7W9DAP4_9MICC</name>
<proteinExistence type="inferred from homology"/>
<dbReference type="InterPro" id="IPR018225">
    <property type="entry name" value="Transaldolase_AS"/>
</dbReference>
<dbReference type="GO" id="GO:0006098">
    <property type="term" value="P:pentose-phosphate shunt"/>
    <property type="evidence" value="ECO:0007669"/>
    <property type="project" value="UniProtKB-UniRule"/>
</dbReference>
<sequence>MSNKNTQALSDAGVSIWIDDLSRGQLNDGSLQKLVDDYNVTGVTTNPTIFANALKNGHDYAEQVAELASTGLSLDEAVVEITTRDVANACDLFSGIYASTKGVDGRVSIEVDPRLARKTQETIDEAQKLYAKVAKENVLIKIPATVEGLEAITATTAAGISVNVTLIFDLERYRAVINAYMLGLEQAREAGHDLSKIHSVASFFVSRVDTEIDKRLNEIGTDEAKALLGKAGVANARLAFQVFEQSLETERWKTLATQGANPQRPLWASTGVKDPSYSDTLYVDSLVAAGTVNTMPHKTLMAVADHGGDGSDAVAGSYEESNDVLDSVARVGINYDDVVSLLEAEGLEKFDASWEELLDGLQQSLDAARSN</sequence>
<evidence type="ECO:0000313" key="13">
    <source>
        <dbReference type="Proteomes" id="UP000523863"/>
    </source>
</evidence>
<keyword evidence="7 11" id="KW-0808">Transferase</keyword>
<comment type="function">
    <text evidence="1 11">Transaldolase is important for the balance of metabolites in the pentose-phosphate pathway.</text>
</comment>
<dbReference type="Proteomes" id="UP000523863">
    <property type="component" value="Unassembled WGS sequence"/>
</dbReference>
<reference evidence="12 13" key="1">
    <citation type="submission" date="2020-08" db="EMBL/GenBank/DDBJ databases">
        <title>Sequencing the genomes of 1000 actinobacteria strains.</title>
        <authorList>
            <person name="Klenk H.-P."/>
        </authorList>
    </citation>
    <scope>NUCLEOTIDE SEQUENCE [LARGE SCALE GENOMIC DNA]</scope>
    <source>
        <strain evidence="12 13">DSM 23694</strain>
    </source>
</reference>
<dbReference type="RefSeq" id="WP_183641065.1">
    <property type="nucleotide sequence ID" value="NZ_JACHBL010000001.1"/>
</dbReference>
<accession>A0A7W9DAP4</accession>
<comment type="catalytic activity">
    <reaction evidence="10 11">
        <text>D-sedoheptulose 7-phosphate + D-glyceraldehyde 3-phosphate = D-erythrose 4-phosphate + beta-D-fructose 6-phosphate</text>
        <dbReference type="Rhea" id="RHEA:17053"/>
        <dbReference type="ChEBI" id="CHEBI:16897"/>
        <dbReference type="ChEBI" id="CHEBI:57483"/>
        <dbReference type="ChEBI" id="CHEBI:57634"/>
        <dbReference type="ChEBI" id="CHEBI:59776"/>
        <dbReference type="EC" id="2.2.1.2"/>
    </reaction>
</comment>
<evidence type="ECO:0000256" key="7">
    <source>
        <dbReference type="ARBA" id="ARBA00022679"/>
    </source>
</evidence>
<dbReference type="PIRSF" id="PIRSF036915">
    <property type="entry name" value="Trnald_Bac_Plnt"/>
    <property type="match status" value="1"/>
</dbReference>
<keyword evidence="6 11" id="KW-0963">Cytoplasm</keyword>
<dbReference type="PANTHER" id="PTHR10683">
    <property type="entry name" value="TRANSALDOLASE"/>
    <property type="match status" value="1"/>
</dbReference>
<evidence type="ECO:0000256" key="10">
    <source>
        <dbReference type="ARBA" id="ARBA00048810"/>
    </source>
</evidence>
<dbReference type="SUPFAM" id="SSF51569">
    <property type="entry name" value="Aldolase"/>
    <property type="match status" value="1"/>
</dbReference>
<dbReference type="AlphaFoldDB" id="A0A7W9DAP4"/>
<feature type="active site" description="Schiff-base intermediate with substrate" evidence="11">
    <location>
        <position position="141"/>
    </location>
</feature>
<keyword evidence="9 11" id="KW-0704">Schiff base</keyword>
<dbReference type="EC" id="2.2.1.2" evidence="5 11"/>
<evidence type="ECO:0000256" key="3">
    <source>
        <dbReference type="ARBA" id="ARBA00004857"/>
    </source>
</evidence>
<dbReference type="InterPro" id="IPR004732">
    <property type="entry name" value="Transaldolase_2"/>
</dbReference>
<dbReference type="NCBIfam" id="TIGR00876">
    <property type="entry name" value="tal_mycobact"/>
    <property type="match status" value="1"/>
</dbReference>
<organism evidence="12 13">
    <name type="scientific">Neomicrococcus lactis</name>
    <dbReference type="NCBI Taxonomy" id="732241"/>
    <lineage>
        <taxon>Bacteria</taxon>
        <taxon>Bacillati</taxon>
        <taxon>Actinomycetota</taxon>
        <taxon>Actinomycetes</taxon>
        <taxon>Micrococcales</taxon>
        <taxon>Micrococcaceae</taxon>
        <taxon>Neomicrococcus</taxon>
    </lineage>
</organism>
<keyword evidence="8 11" id="KW-0570">Pentose shunt</keyword>
<gene>
    <name evidence="11" type="primary">tal</name>
    <name evidence="12" type="ORF">BKA12_000938</name>
</gene>
<dbReference type="NCBIfam" id="NF002881">
    <property type="entry name" value="PRK03343.1"/>
    <property type="match status" value="1"/>
</dbReference>
<evidence type="ECO:0000256" key="11">
    <source>
        <dbReference type="HAMAP-Rule" id="MF_00493"/>
    </source>
</evidence>
<dbReference type="GO" id="GO:0005975">
    <property type="term" value="P:carbohydrate metabolic process"/>
    <property type="evidence" value="ECO:0007669"/>
    <property type="project" value="InterPro"/>
</dbReference>
<evidence type="ECO:0000256" key="1">
    <source>
        <dbReference type="ARBA" id="ARBA00003518"/>
    </source>
</evidence>